<organism evidence="4 5">
    <name type="scientific">Sellimonas catena</name>
    <dbReference type="NCBI Taxonomy" id="2994035"/>
    <lineage>
        <taxon>Bacteria</taxon>
        <taxon>Bacillati</taxon>
        <taxon>Bacillota</taxon>
        <taxon>Clostridia</taxon>
        <taxon>Lachnospirales</taxon>
        <taxon>Lachnospiraceae</taxon>
        <taxon>Sellimonas</taxon>
    </lineage>
</organism>
<gene>
    <name evidence="4" type="ORF">Selli1_30390</name>
</gene>
<evidence type="ECO:0000313" key="5">
    <source>
        <dbReference type="Proteomes" id="UP001145145"/>
    </source>
</evidence>
<keyword evidence="2" id="KW-0378">Hydrolase</keyword>
<reference evidence="4 5" key="1">
    <citation type="journal article" date="2023" name="Int. J. Syst. Evol. Microbiol.">
        <title>Sellimonas catena sp. nov., isolated from human faeces.</title>
        <authorList>
            <person name="Hisatomi A."/>
            <person name="Ohkuma M."/>
            <person name="Sakamoto M."/>
        </authorList>
    </citation>
    <scope>NUCLEOTIDE SEQUENCE [LARGE SCALE GENOMIC DNA]</scope>
    <source>
        <strain evidence="4 5">12EGH17</strain>
    </source>
</reference>
<evidence type="ECO:0000313" key="4">
    <source>
        <dbReference type="EMBL" id="GLG05865.1"/>
    </source>
</evidence>
<comment type="similarity">
    <text evidence="1">Belongs to the UPF0758 family.</text>
</comment>
<feature type="domain" description="RadC-like JAB" evidence="3">
    <location>
        <begin position="43"/>
        <end position="165"/>
    </location>
</feature>
<protein>
    <recommendedName>
        <fullName evidence="3">RadC-like JAB domain-containing protein</fullName>
    </recommendedName>
</protein>
<evidence type="ECO:0000256" key="1">
    <source>
        <dbReference type="ARBA" id="ARBA00010243"/>
    </source>
</evidence>
<dbReference type="GO" id="GO:0008237">
    <property type="term" value="F:metallopeptidase activity"/>
    <property type="evidence" value="ECO:0007669"/>
    <property type="project" value="UniProtKB-KW"/>
</dbReference>
<keyword evidence="2" id="KW-0645">Protease</keyword>
<dbReference type="PANTHER" id="PTHR30471">
    <property type="entry name" value="DNA REPAIR PROTEIN RADC"/>
    <property type="match status" value="1"/>
</dbReference>
<comment type="caution">
    <text evidence="4">The sequence shown here is derived from an EMBL/GenBank/DDBJ whole genome shotgun (WGS) entry which is preliminary data.</text>
</comment>
<dbReference type="InterPro" id="IPR020891">
    <property type="entry name" value="UPF0758_CS"/>
</dbReference>
<dbReference type="EMBL" id="BSBO01000039">
    <property type="protein sequence ID" value="GLG05865.1"/>
    <property type="molecule type" value="Genomic_DNA"/>
</dbReference>
<dbReference type="InterPro" id="IPR025657">
    <property type="entry name" value="RadC_JAB"/>
</dbReference>
<evidence type="ECO:0000259" key="3">
    <source>
        <dbReference type="Pfam" id="PF04002"/>
    </source>
</evidence>
<proteinExistence type="inferred from homology"/>
<evidence type="ECO:0000256" key="2">
    <source>
        <dbReference type="ARBA" id="ARBA00023049"/>
    </source>
</evidence>
<dbReference type="InterPro" id="IPR001405">
    <property type="entry name" value="UPF0758"/>
</dbReference>
<sequence length="185" mass="20836">MKFQTVDLTNPDLDLDADFIHKLCEVEPRLRIDRQEIFPQTPIRTSNDIIFYLADTLTQYPQERCYAVFLDAAMCPIGLTCVGAGFTDTCPVSCTKIAQTALLLNATGVILVHNHPSGHPAAPSKADIQMAKKLTQLLRMLDGMQLHDFIIVSRNPEKRVYSMLEDESLLDNPVKDTRKQEYQVA</sequence>
<dbReference type="PROSITE" id="PS01302">
    <property type="entry name" value="UPF0758"/>
    <property type="match status" value="1"/>
</dbReference>
<dbReference type="PANTHER" id="PTHR30471:SF3">
    <property type="entry name" value="UPF0758 PROTEIN YEES-RELATED"/>
    <property type="match status" value="1"/>
</dbReference>
<keyword evidence="2" id="KW-0482">Metalloprotease</keyword>
<name>A0A9W6CAY7_9FIRM</name>
<dbReference type="Pfam" id="PF04002">
    <property type="entry name" value="RadC"/>
    <property type="match status" value="1"/>
</dbReference>
<keyword evidence="5" id="KW-1185">Reference proteome</keyword>
<dbReference type="Gene3D" id="3.40.140.10">
    <property type="entry name" value="Cytidine Deaminase, domain 2"/>
    <property type="match status" value="1"/>
</dbReference>
<dbReference type="AlphaFoldDB" id="A0A9W6CAY7"/>
<dbReference type="RefSeq" id="WP_281873826.1">
    <property type="nucleotide sequence ID" value="NZ_BSBO01000039.1"/>
</dbReference>
<dbReference type="Proteomes" id="UP001145145">
    <property type="component" value="Unassembled WGS sequence"/>
</dbReference>
<accession>A0A9W6CAY7</accession>